<reference evidence="12" key="1">
    <citation type="submission" date="2010-08" db="EMBL/GenBank/DDBJ databases">
        <title>Genome sequence of Parvularcula bermudensis HTCC2503.</title>
        <authorList>
            <person name="Kang D.-M."/>
            <person name="Oh H.-M."/>
            <person name="Cho J.-C."/>
        </authorList>
    </citation>
    <scope>NUCLEOTIDE SEQUENCE [LARGE SCALE GENOMIC DNA]</scope>
    <source>
        <strain evidence="12">ATCC BAA-594 / HTCC2503 / KCTC 12087</strain>
    </source>
</reference>
<dbReference type="HOGENOM" id="CLU_025400_2_0_5"/>
<dbReference type="Gene3D" id="3.40.1160.10">
    <property type="entry name" value="Acetylglutamate kinase-like"/>
    <property type="match status" value="1"/>
</dbReference>
<dbReference type="RefSeq" id="WP_013299811.1">
    <property type="nucleotide sequence ID" value="NC_014414.1"/>
</dbReference>
<sequence>MTVTAPDLIESAKLAVVKVGSALITDTDHFTMGGLAGDIKERPWHAVLVSSGAVAVGNERVPTLDPKQTEDRHALSAIGQATLITMWQSAFDAYNKVAAQVLLTPDVTDDRSRYLNARAALRALFDNGVIPIVNENDAVTTRDFRYGDNDRLAAKTAGLIGADLLIILSDVDGLYTSNPSKDPDAKHVSYVPYGEASRYFEAAEDTKSGGVGTGGMRSKLAAARIAIDWGVTTIIASGRRPHPLRDLVTGEARCTIFEAGDKISARRRWLSGVHERSGSMDIDAGALKALKAEASLLACGVVQVAEPFLKGDVIDIRHDNQVVGFGLAACDSASIGSAEGSTIVLRRDDLILTEHDHDRNDQ</sequence>
<evidence type="ECO:0000256" key="6">
    <source>
        <dbReference type="ARBA" id="ARBA00022777"/>
    </source>
</evidence>
<evidence type="ECO:0000256" key="7">
    <source>
        <dbReference type="ARBA" id="ARBA00022840"/>
    </source>
</evidence>
<comment type="similarity">
    <text evidence="8">Belongs to the glutamate 5-kinase family.</text>
</comment>
<keyword evidence="7 8" id="KW-0067">ATP-binding</keyword>
<dbReference type="InterPro" id="IPR015947">
    <property type="entry name" value="PUA-like_sf"/>
</dbReference>
<dbReference type="KEGG" id="pbr:PB2503_03812"/>
<dbReference type="PANTHER" id="PTHR43654:SF1">
    <property type="entry name" value="ISOPENTENYL PHOSPHATE KINASE"/>
    <property type="match status" value="1"/>
</dbReference>
<dbReference type="InterPro" id="IPR036974">
    <property type="entry name" value="PUA_sf"/>
</dbReference>
<proteinExistence type="inferred from homology"/>
<dbReference type="InterPro" id="IPR001048">
    <property type="entry name" value="Asp/Glu/Uridylate_kinase"/>
</dbReference>
<protein>
    <recommendedName>
        <fullName evidence="8">Glutamate 5-kinase</fullName>
        <ecNumber evidence="8">2.7.2.11</ecNumber>
    </recommendedName>
    <alternativeName>
        <fullName evidence="8">Gamma-glutamyl kinase</fullName>
        <shortName evidence="8">GK</shortName>
    </alternativeName>
</protein>
<dbReference type="SUPFAM" id="SSF53633">
    <property type="entry name" value="Carbamate kinase-like"/>
    <property type="match status" value="1"/>
</dbReference>
<feature type="binding site" evidence="8">
    <location>
        <begin position="213"/>
        <end position="219"/>
    </location>
    <ligand>
        <name>ATP</name>
        <dbReference type="ChEBI" id="CHEBI:30616"/>
    </ligand>
</feature>
<dbReference type="InterPro" id="IPR005715">
    <property type="entry name" value="Glu_5kinase/COase_Synthase"/>
</dbReference>
<dbReference type="Pfam" id="PF00696">
    <property type="entry name" value="AA_kinase"/>
    <property type="match status" value="1"/>
</dbReference>
<dbReference type="GO" id="GO:0003723">
    <property type="term" value="F:RNA binding"/>
    <property type="evidence" value="ECO:0007669"/>
    <property type="project" value="InterPro"/>
</dbReference>
<dbReference type="STRING" id="314260.PB2503_03812"/>
<evidence type="ECO:0000256" key="3">
    <source>
        <dbReference type="ARBA" id="ARBA00022650"/>
    </source>
</evidence>
<dbReference type="SUPFAM" id="SSF88697">
    <property type="entry name" value="PUA domain-like"/>
    <property type="match status" value="1"/>
</dbReference>
<dbReference type="Proteomes" id="UP000001302">
    <property type="component" value="Chromosome"/>
</dbReference>
<dbReference type="FunFam" id="3.40.1160.10:FF:000006">
    <property type="entry name" value="Glutamate 5-kinase"/>
    <property type="match status" value="1"/>
</dbReference>
<keyword evidence="2 8" id="KW-0028">Amino-acid biosynthesis</keyword>
<comment type="catalytic activity">
    <reaction evidence="8">
        <text>L-glutamate + ATP = L-glutamyl 5-phosphate + ADP</text>
        <dbReference type="Rhea" id="RHEA:14877"/>
        <dbReference type="ChEBI" id="CHEBI:29985"/>
        <dbReference type="ChEBI" id="CHEBI:30616"/>
        <dbReference type="ChEBI" id="CHEBI:58274"/>
        <dbReference type="ChEBI" id="CHEBI:456216"/>
        <dbReference type="EC" id="2.7.2.11"/>
    </reaction>
</comment>
<reference evidence="11 12" key="2">
    <citation type="journal article" date="2011" name="J. Bacteriol.">
        <title>Complete genome sequence of strain HTCC2503T of Parvularcula bermudensis, the type species of the order "Parvularculales" in the class Alphaproteobacteria.</title>
        <authorList>
            <person name="Oh H.M."/>
            <person name="Kang I."/>
            <person name="Vergin K.L."/>
            <person name="Kang D."/>
            <person name="Rhee K.H."/>
            <person name="Giovannoni S.J."/>
            <person name="Cho J.C."/>
        </authorList>
    </citation>
    <scope>NUCLEOTIDE SEQUENCE [LARGE SCALE GENOMIC DNA]</scope>
    <source>
        <strain evidence="12">ATCC BAA-594 / HTCC2503 / KCTC 12087</strain>
    </source>
</reference>
<dbReference type="InterPro" id="IPR036393">
    <property type="entry name" value="AceGlu_kinase-like_sf"/>
</dbReference>
<dbReference type="GO" id="GO:0055129">
    <property type="term" value="P:L-proline biosynthetic process"/>
    <property type="evidence" value="ECO:0007669"/>
    <property type="project" value="UniProtKB-UniRule"/>
</dbReference>
<dbReference type="AlphaFoldDB" id="E0TE16"/>
<dbReference type="GO" id="GO:0004349">
    <property type="term" value="F:glutamate 5-kinase activity"/>
    <property type="evidence" value="ECO:0007669"/>
    <property type="project" value="UniProtKB-UniRule"/>
</dbReference>
<dbReference type="InterPro" id="IPR002478">
    <property type="entry name" value="PUA"/>
</dbReference>
<dbReference type="Gene3D" id="2.30.130.10">
    <property type="entry name" value="PUA domain"/>
    <property type="match status" value="1"/>
</dbReference>
<dbReference type="NCBIfam" id="TIGR01027">
    <property type="entry name" value="proB"/>
    <property type="match status" value="1"/>
</dbReference>
<evidence type="ECO:0000256" key="8">
    <source>
        <dbReference type="HAMAP-Rule" id="MF_00456"/>
    </source>
</evidence>
<feature type="binding site" evidence="8">
    <location>
        <position position="137"/>
    </location>
    <ligand>
        <name>substrate</name>
    </ligand>
</feature>
<dbReference type="InterPro" id="IPR011529">
    <property type="entry name" value="Glu_5kinase"/>
</dbReference>
<feature type="binding site" evidence="8">
    <location>
        <position position="18"/>
    </location>
    <ligand>
        <name>ATP</name>
        <dbReference type="ChEBI" id="CHEBI:30616"/>
    </ligand>
</feature>
<dbReference type="PROSITE" id="PS00902">
    <property type="entry name" value="GLUTAMATE_5_KINASE"/>
    <property type="match status" value="1"/>
</dbReference>
<dbReference type="GO" id="GO:0005524">
    <property type="term" value="F:ATP binding"/>
    <property type="evidence" value="ECO:0007669"/>
    <property type="project" value="UniProtKB-KW"/>
</dbReference>
<evidence type="ECO:0000256" key="2">
    <source>
        <dbReference type="ARBA" id="ARBA00022605"/>
    </source>
</evidence>
<dbReference type="CDD" id="cd04242">
    <property type="entry name" value="AAK_G5K_ProB"/>
    <property type="match status" value="1"/>
</dbReference>
<comment type="pathway">
    <text evidence="8">Amino-acid biosynthesis; L-proline biosynthesis; L-glutamate 5-semialdehyde from L-glutamate: step 1/2.</text>
</comment>
<accession>E0TE16</accession>
<dbReference type="HAMAP" id="MF_00456">
    <property type="entry name" value="ProB"/>
    <property type="match status" value="1"/>
</dbReference>
<dbReference type="InterPro" id="IPR041739">
    <property type="entry name" value="G5K_ProB"/>
</dbReference>
<feature type="domain" description="PUA" evidence="10">
    <location>
        <begin position="282"/>
        <end position="340"/>
    </location>
</feature>
<feature type="domain" description="Aspartate/glutamate/uridylate kinase" evidence="9">
    <location>
        <begin position="13"/>
        <end position="236"/>
    </location>
</feature>
<organism evidence="11 12">
    <name type="scientific">Parvularcula bermudensis (strain ATCC BAA-594 / HTCC2503 / KCTC 12087)</name>
    <dbReference type="NCBI Taxonomy" id="314260"/>
    <lineage>
        <taxon>Bacteria</taxon>
        <taxon>Pseudomonadati</taxon>
        <taxon>Pseudomonadota</taxon>
        <taxon>Alphaproteobacteria</taxon>
        <taxon>Parvularculales</taxon>
        <taxon>Parvularculaceae</taxon>
        <taxon>Parvularcula</taxon>
    </lineage>
</organism>
<evidence type="ECO:0000313" key="11">
    <source>
        <dbReference type="EMBL" id="ADM08837.1"/>
    </source>
</evidence>
<evidence type="ECO:0000313" key="12">
    <source>
        <dbReference type="Proteomes" id="UP000001302"/>
    </source>
</evidence>
<dbReference type="GO" id="GO:0005829">
    <property type="term" value="C:cytosol"/>
    <property type="evidence" value="ECO:0007669"/>
    <property type="project" value="TreeGrafter"/>
</dbReference>
<evidence type="ECO:0000259" key="9">
    <source>
        <dbReference type="Pfam" id="PF00696"/>
    </source>
</evidence>
<dbReference type="PANTHER" id="PTHR43654">
    <property type="entry name" value="GLUTAMATE 5-KINASE"/>
    <property type="match status" value="1"/>
</dbReference>
<gene>
    <name evidence="8" type="primary">proB</name>
    <name evidence="11" type="ordered locus">PB2503_03812</name>
</gene>
<keyword evidence="5 8" id="KW-0547">Nucleotide-binding</keyword>
<dbReference type="PROSITE" id="PS50890">
    <property type="entry name" value="PUA"/>
    <property type="match status" value="1"/>
</dbReference>
<dbReference type="InterPro" id="IPR001057">
    <property type="entry name" value="Glu/AcGlu_kinase"/>
</dbReference>
<keyword evidence="12" id="KW-1185">Reference proteome</keyword>
<keyword evidence="4 8" id="KW-0808">Transferase</keyword>
<feature type="binding site" evidence="8">
    <location>
        <begin position="169"/>
        <end position="170"/>
    </location>
    <ligand>
        <name>ATP</name>
        <dbReference type="ChEBI" id="CHEBI:30616"/>
    </ligand>
</feature>
<keyword evidence="6 8" id="KW-0418">Kinase</keyword>
<feature type="binding site" evidence="8">
    <location>
        <position position="149"/>
    </location>
    <ligand>
        <name>substrate</name>
    </ligand>
</feature>
<dbReference type="EMBL" id="CP002156">
    <property type="protein sequence ID" value="ADM08837.1"/>
    <property type="molecule type" value="Genomic_DNA"/>
</dbReference>
<dbReference type="UniPathway" id="UPA00098">
    <property type="reaction ID" value="UER00359"/>
</dbReference>
<comment type="function">
    <text evidence="8">Catalyzes the transfer of a phosphate group to glutamate to form L-glutamate 5-phosphate.</text>
</comment>
<dbReference type="PRINTS" id="PR00474">
    <property type="entry name" value="GLU5KINASE"/>
</dbReference>
<dbReference type="InterPro" id="IPR019797">
    <property type="entry name" value="Glutamate_5-kinase_CS"/>
</dbReference>
<dbReference type="EC" id="2.7.2.11" evidence="8"/>
<dbReference type="PIRSF" id="PIRSF000729">
    <property type="entry name" value="GK"/>
    <property type="match status" value="1"/>
</dbReference>
<name>E0TE16_PARBH</name>
<dbReference type="Pfam" id="PF01472">
    <property type="entry name" value="PUA"/>
    <property type="match status" value="1"/>
</dbReference>
<evidence type="ECO:0000259" key="10">
    <source>
        <dbReference type="Pfam" id="PF01472"/>
    </source>
</evidence>
<keyword evidence="3 8" id="KW-0641">Proline biosynthesis</keyword>
<comment type="subcellular location">
    <subcellularLocation>
        <location evidence="8">Cytoplasm</location>
    </subcellularLocation>
</comment>
<keyword evidence="1 8" id="KW-0963">Cytoplasm</keyword>
<dbReference type="eggNOG" id="COG0263">
    <property type="taxonomic scope" value="Bacteria"/>
</dbReference>
<dbReference type="OrthoDB" id="9804434at2"/>
<evidence type="ECO:0000256" key="4">
    <source>
        <dbReference type="ARBA" id="ARBA00022679"/>
    </source>
</evidence>
<evidence type="ECO:0000256" key="5">
    <source>
        <dbReference type="ARBA" id="ARBA00022741"/>
    </source>
</evidence>
<feature type="binding site" evidence="8">
    <location>
        <position position="51"/>
    </location>
    <ligand>
        <name>substrate</name>
    </ligand>
</feature>
<evidence type="ECO:0000256" key="1">
    <source>
        <dbReference type="ARBA" id="ARBA00022490"/>
    </source>
</evidence>